<proteinExistence type="inferred from homology"/>
<evidence type="ECO:0000256" key="1">
    <source>
        <dbReference type="ARBA" id="ARBA00006336"/>
    </source>
</evidence>
<dbReference type="InterPro" id="IPR000868">
    <property type="entry name" value="Isochorismatase-like_dom"/>
</dbReference>
<dbReference type="GO" id="GO:0008936">
    <property type="term" value="F:nicotinamidase activity"/>
    <property type="evidence" value="ECO:0007669"/>
    <property type="project" value="UniProtKB-EC"/>
</dbReference>
<dbReference type="EMBL" id="KN824359">
    <property type="protein sequence ID" value="KIM22311.1"/>
    <property type="molecule type" value="Genomic_DNA"/>
</dbReference>
<evidence type="ECO:0000256" key="2">
    <source>
        <dbReference type="ARBA" id="ARBA00022642"/>
    </source>
</evidence>
<evidence type="ECO:0000256" key="3">
    <source>
        <dbReference type="ARBA" id="ARBA00022723"/>
    </source>
</evidence>
<dbReference type="PANTHER" id="PTHR11080:SF2">
    <property type="entry name" value="LD05707P"/>
    <property type="match status" value="1"/>
</dbReference>
<reference evidence="9" key="3">
    <citation type="submission" date="2015-02" db="EMBL/GenBank/DDBJ databases">
        <title>Evolutionary Origins and Diversification of the Mycorrhizal Mutualists.</title>
        <authorList>
            <consortium name="DOE Joint Genome Institute"/>
            <consortium name="Mycorrhizal Genomics Consortium"/>
            <person name="Kohler A."/>
            <person name="Kuo A."/>
            <person name="Nagy L.G."/>
            <person name="Floudas D."/>
            <person name="Copeland A."/>
            <person name="Barry K.W."/>
            <person name="Cichocki N."/>
            <person name="Veneault-Fourrey C."/>
            <person name="LaButti K."/>
            <person name="Lindquist E.A."/>
            <person name="Lipzen A."/>
            <person name="Lundell T."/>
            <person name="Morin E."/>
            <person name="Murat C."/>
            <person name="Riley R."/>
            <person name="Ohm R."/>
            <person name="Sun H."/>
            <person name="Tunlid A."/>
            <person name="Henrissat B."/>
            <person name="Grigoriev I.V."/>
            <person name="Hibbett D.S."/>
            <person name="Martin F."/>
        </authorList>
    </citation>
    <scope>NUCLEOTIDE SEQUENCE</scope>
    <source>
        <strain evidence="9 11">MAFF 305830</strain>
    </source>
</reference>
<gene>
    <name evidence="10" type="ORF">M408DRAFT_332994</name>
    <name evidence="9" type="ORF">M408DRAFT_334156</name>
</gene>
<accession>A0A0C2WR23</accession>
<keyword evidence="4" id="KW-0378">Hydrolase</keyword>
<keyword evidence="11" id="KW-1185">Reference proteome</keyword>
<reference evidence="9 11" key="1">
    <citation type="submission" date="2014-04" db="EMBL/GenBank/DDBJ databases">
        <authorList>
            <consortium name="DOE Joint Genome Institute"/>
            <person name="Kuo A."/>
            <person name="Zuccaro A."/>
            <person name="Kohler A."/>
            <person name="Nagy L.G."/>
            <person name="Floudas D."/>
            <person name="Copeland A."/>
            <person name="Barry K.W."/>
            <person name="Cichocki N."/>
            <person name="Veneault-Fourrey C."/>
            <person name="LaButti K."/>
            <person name="Lindquist E.A."/>
            <person name="Lipzen A."/>
            <person name="Lundell T."/>
            <person name="Morin E."/>
            <person name="Murat C."/>
            <person name="Sun H."/>
            <person name="Tunlid A."/>
            <person name="Henrissat B."/>
            <person name="Grigoriev I.V."/>
            <person name="Hibbett D.S."/>
            <person name="Martin F."/>
            <person name="Nordberg H.P."/>
            <person name="Cantor M.N."/>
            <person name="Hua S.X."/>
        </authorList>
    </citation>
    <scope>NUCLEOTIDE SEQUENCE [LARGE SCALE GENOMIC DNA]</scope>
    <source>
        <strain evidence="9 11">MAFF 305830</strain>
    </source>
</reference>
<protein>
    <recommendedName>
        <fullName evidence="6">nicotinamidase</fullName>
        <ecNumber evidence="6">3.5.1.19</ecNumber>
    </recommendedName>
    <alternativeName>
        <fullName evidence="7">Nicotinamide deamidase</fullName>
    </alternativeName>
</protein>
<dbReference type="SUPFAM" id="SSF52499">
    <property type="entry name" value="Isochorismatase-like hydrolases"/>
    <property type="match status" value="1"/>
</dbReference>
<dbReference type="InterPro" id="IPR036380">
    <property type="entry name" value="Isochorismatase-like_sf"/>
</dbReference>
<evidence type="ECO:0000313" key="10">
    <source>
        <dbReference type="EMBL" id="KIM22311.1"/>
    </source>
</evidence>
<keyword evidence="3" id="KW-0479">Metal-binding</keyword>
<keyword evidence="2" id="KW-0662">Pyridine nucleotide biosynthesis</keyword>
<dbReference type="Proteomes" id="UP000054097">
    <property type="component" value="Unassembled WGS sequence"/>
</dbReference>
<dbReference type="Gene3D" id="3.40.50.850">
    <property type="entry name" value="Isochorismatase-like"/>
    <property type="match status" value="1"/>
</dbReference>
<dbReference type="OrthoDB" id="1739143at2759"/>
<dbReference type="HOGENOM" id="CLU_068979_13_0_1"/>
<dbReference type="AlphaFoldDB" id="A0A0C2WR23"/>
<evidence type="ECO:0000256" key="6">
    <source>
        <dbReference type="ARBA" id="ARBA00039017"/>
    </source>
</evidence>
<dbReference type="PANTHER" id="PTHR11080">
    <property type="entry name" value="PYRAZINAMIDASE/NICOTINAMIDASE"/>
    <property type="match status" value="1"/>
</dbReference>
<evidence type="ECO:0000256" key="7">
    <source>
        <dbReference type="ARBA" id="ARBA00043224"/>
    </source>
</evidence>
<feature type="domain" description="Isochorismatase-like" evidence="8">
    <location>
        <begin position="4"/>
        <end position="214"/>
    </location>
</feature>
<dbReference type="STRING" id="933852.A0A0C2WR23"/>
<evidence type="ECO:0000313" key="11">
    <source>
        <dbReference type="Proteomes" id="UP000054097"/>
    </source>
</evidence>
<dbReference type="EC" id="3.5.1.19" evidence="6"/>
<evidence type="ECO:0000259" key="8">
    <source>
        <dbReference type="Pfam" id="PF00857"/>
    </source>
</evidence>
<evidence type="ECO:0000256" key="4">
    <source>
        <dbReference type="ARBA" id="ARBA00022801"/>
    </source>
</evidence>
<dbReference type="EMBL" id="KN824482">
    <property type="protein sequence ID" value="KIM20067.1"/>
    <property type="molecule type" value="Genomic_DNA"/>
</dbReference>
<organism evidence="9 11">
    <name type="scientific">Serendipita vermifera MAFF 305830</name>
    <dbReference type="NCBI Taxonomy" id="933852"/>
    <lineage>
        <taxon>Eukaryota</taxon>
        <taxon>Fungi</taxon>
        <taxon>Dikarya</taxon>
        <taxon>Basidiomycota</taxon>
        <taxon>Agaricomycotina</taxon>
        <taxon>Agaricomycetes</taxon>
        <taxon>Sebacinales</taxon>
        <taxon>Serendipitaceae</taxon>
        <taxon>Serendipita</taxon>
    </lineage>
</organism>
<evidence type="ECO:0000256" key="5">
    <source>
        <dbReference type="ARBA" id="ARBA00037900"/>
    </source>
</evidence>
<comment type="pathway">
    <text evidence="5">Cofactor biosynthesis; nicotinate biosynthesis; nicotinate from nicotinamide: step 1/1.</text>
</comment>
<comment type="similarity">
    <text evidence="1">Belongs to the isochorismatase family.</text>
</comment>
<sequence length="220" mass="24184">MGKTALLLVDIQYDFLPKGSLAVPDGDKILPPVYKLIEEADKYFNLIVASIVSYHPIHHISFASTHGKEPFTAIEVPGVNSPEGIVQMLWPDHCVQGTKGCELEHGVQQRLIKRSHMVEYVRKGNDIAMDAYSVFSDNQKRPTPLARVLRNAGVTDVVVAGLATDYCVRATALDARRFDFTTTILTDAVRAVDPIRGEAVISELVKEGCNLAESTQILIP</sequence>
<dbReference type="InterPro" id="IPR052347">
    <property type="entry name" value="Isochorismatase_Nicotinamidase"/>
</dbReference>
<dbReference type="GO" id="GO:0046872">
    <property type="term" value="F:metal ion binding"/>
    <property type="evidence" value="ECO:0007669"/>
    <property type="project" value="UniProtKB-KW"/>
</dbReference>
<name>A0A0C2WR23_SERVB</name>
<dbReference type="GO" id="GO:0019363">
    <property type="term" value="P:pyridine nucleotide biosynthetic process"/>
    <property type="evidence" value="ECO:0007669"/>
    <property type="project" value="UniProtKB-KW"/>
</dbReference>
<evidence type="ECO:0000313" key="9">
    <source>
        <dbReference type="EMBL" id="KIM20067.1"/>
    </source>
</evidence>
<dbReference type="Pfam" id="PF00857">
    <property type="entry name" value="Isochorismatase"/>
    <property type="match status" value="1"/>
</dbReference>
<reference evidence="11" key="2">
    <citation type="submission" date="2015-01" db="EMBL/GenBank/DDBJ databases">
        <title>Evolutionary Origins and Diversification of the Mycorrhizal Mutualists.</title>
        <authorList>
            <consortium name="DOE Joint Genome Institute"/>
            <consortium name="Mycorrhizal Genomics Consortium"/>
            <person name="Kohler A."/>
            <person name="Kuo A."/>
            <person name="Nagy L.G."/>
            <person name="Floudas D."/>
            <person name="Copeland A."/>
            <person name="Barry K.W."/>
            <person name="Cichocki N."/>
            <person name="Veneault-Fourrey C."/>
            <person name="LaButti K."/>
            <person name="Lindquist E.A."/>
            <person name="Lipzen A."/>
            <person name="Lundell T."/>
            <person name="Morin E."/>
            <person name="Murat C."/>
            <person name="Riley R."/>
            <person name="Ohm R."/>
            <person name="Sun H."/>
            <person name="Tunlid A."/>
            <person name="Henrissat B."/>
            <person name="Grigoriev I.V."/>
            <person name="Hibbett D.S."/>
            <person name="Martin F."/>
        </authorList>
    </citation>
    <scope>NUCLEOTIDE SEQUENCE [LARGE SCALE GENOMIC DNA]</scope>
    <source>
        <strain evidence="11">MAFF 305830</strain>
    </source>
</reference>